<feature type="domain" description="DUF1648" evidence="2">
    <location>
        <begin position="30"/>
        <end position="73"/>
    </location>
</feature>
<organism evidence="3 4">
    <name type="scientific">Allobacillus saliphilus</name>
    <dbReference type="NCBI Taxonomy" id="2912308"/>
    <lineage>
        <taxon>Bacteria</taxon>
        <taxon>Bacillati</taxon>
        <taxon>Bacillota</taxon>
        <taxon>Bacilli</taxon>
        <taxon>Bacillales</taxon>
        <taxon>Bacillaceae</taxon>
        <taxon>Allobacillus</taxon>
    </lineage>
</organism>
<dbReference type="Pfam" id="PF07853">
    <property type="entry name" value="DUF1648"/>
    <property type="match status" value="1"/>
</dbReference>
<feature type="transmembrane region" description="Helical" evidence="1">
    <location>
        <begin position="141"/>
        <end position="162"/>
    </location>
</feature>
<dbReference type="AlphaFoldDB" id="A0A941CVQ4"/>
<evidence type="ECO:0000313" key="3">
    <source>
        <dbReference type="EMBL" id="MBR7554001.1"/>
    </source>
</evidence>
<evidence type="ECO:0000259" key="2">
    <source>
        <dbReference type="Pfam" id="PF07853"/>
    </source>
</evidence>
<feature type="transmembrane region" description="Helical" evidence="1">
    <location>
        <begin position="60"/>
        <end position="80"/>
    </location>
</feature>
<dbReference type="RefSeq" id="WP_212369907.1">
    <property type="nucleotide sequence ID" value="NZ_JAGSIE010000021.1"/>
</dbReference>
<keyword evidence="1" id="KW-1133">Transmembrane helix</keyword>
<protein>
    <submittedName>
        <fullName evidence="3">DUF1648 domain-containing protein</fullName>
    </submittedName>
</protein>
<gene>
    <name evidence="3" type="ORF">KC820_07525</name>
</gene>
<dbReference type="InterPro" id="IPR012867">
    <property type="entry name" value="DUF1648"/>
</dbReference>
<comment type="caution">
    <text evidence="3">The sequence shown here is derived from an EMBL/GenBank/DDBJ whole genome shotgun (WGS) entry which is preliminary data.</text>
</comment>
<evidence type="ECO:0000313" key="4">
    <source>
        <dbReference type="Proteomes" id="UP000675431"/>
    </source>
</evidence>
<dbReference type="EMBL" id="JAGSIE010000021">
    <property type="protein sequence ID" value="MBR7554001.1"/>
    <property type="molecule type" value="Genomic_DNA"/>
</dbReference>
<keyword evidence="1" id="KW-0472">Membrane</keyword>
<sequence length="168" mass="19373">MIEKDYRPKLDIPKTASEKIWDIVGYSAFLGSLVFLGLVFGDLPDEVPAHYDASGEVDRWGSKFELFILPGIGLFILLLMQLFERHPEMHNYPQRINEMNAREFYINSRKMINLIKNLSLVIFSLILIESVSIAMEWTEGLGPWLFILLTVSAFVPIIIGMLKQRKIR</sequence>
<keyword evidence="4" id="KW-1185">Reference proteome</keyword>
<reference evidence="3 4" key="1">
    <citation type="submission" date="2021-04" db="EMBL/GenBank/DDBJ databases">
        <title>Allobacillus sp. nov. SKP8-2 isolated from shrimp paste.</title>
        <authorList>
            <person name="Tanasupawat S."/>
            <person name="Yiamsombat S."/>
            <person name="Kanchanasin P."/>
            <person name="Kuncharoen N."/>
        </authorList>
    </citation>
    <scope>NUCLEOTIDE SEQUENCE [LARGE SCALE GENOMIC DNA]</scope>
    <source>
        <strain evidence="3 4">SKP8-2</strain>
    </source>
</reference>
<keyword evidence="1" id="KW-0812">Transmembrane</keyword>
<feature type="transmembrane region" description="Helical" evidence="1">
    <location>
        <begin position="114"/>
        <end position="135"/>
    </location>
</feature>
<name>A0A941CVQ4_9BACI</name>
<proteinExistence type="predicted"/>
<dbReference type="Proteomes" id="UP000675431">
    <property type="component" value="Unassembled WGS sequence"/>
</dbReference>
<accession>A0A941CVQ4</accession>
<evidence type="ECO:0000256" key="1">
    <source>
        <dbReference type="SAM" id="Phobius"/>
    </source>
</evidence>
<feature type="transmembrane region" description="Helical" evidence="1">
    <location>
        <begin position="20"/>
        <end position="40"/>
    </location>
</feature>